<dbReference type="PANTHER" id="PTHR20883:SF48">
    <property type="entry name" value="ECTOINE DIOXYGENASE"/>
    <property type="match status" value="1"/>
</dbReference>
<gene>
    <name evidence="1" type="ORF">MNB_SV-9-738</name>
</gene>
<reference evidence="1" key="1">
    <citation type="submission" date="2016-10" db="EMBL/GenBank/DDBJ databases">
        <authorList>
            <person name="de Groot N.N."/>
        </authorList>
    </citation>
    <scope>NUCLEOTIDE SEQUENCE</scope>
</reference>
<evidence type="ECO:0000313" key="1">
    <source>
        <dbReference type="EMBL" id="SFV59366.1"/>
    </source>
</evidence>
<dbReference type="SUPFAM" id="SSF51197">
    <property type="entry name" value="Clavaminate synthase-like"/>
    <property type="match status" value="1"/>
</dbReference>
<dbReference type="GO" id="GO:0046872">
    <property type="term" value="F:metal ion binding"/>
    <property type="evidence" value="ECO:0007669"/>
    <property type="project" value="UniProtKB-ARBA"/>
</dbReference>
<protein>
    <submittedName>
        <fullName evidence="1">Phytanoyl-CoA dioxygenase</fullName>
    </submittedName>
</protein>
<dbReference type="EMBL" id="FPHG01000038">
    <property type="protein sequence ID" value="SFV59366.1"/>
    <property type="molecule type" value="Genomic_DNA"/>
</dbReference>
<organism evidence="1">
    <name type="scientific">hydrothermal vent metagenome</name>
    <dbReference type="NCBI Taxonomy" id="652676"/>
    <lineage>
        <taxon>unclassified sequences</taxon>
        <taxon>metagenomes</taxon>
        <taxon>ecological metagenomes</taxon>
    </lineage>
</organism>
<keyword evidence="1" id="KW-0560">Oxidoreductase</keyword>
<dbReference type="GO" id="GO:0051213">
    <property type="term" value="F:dioxygenase activity"/>
    <property type="evidence" value="ECO:0007669"/>
    <property type="project" value="UniProtKB-KW"/>
</dbReference>
<dbReference type="InterPro" id="IPR008775">
    <property type="entry name" value="Phytyl_CoA_dOase-like"/>
</dbReference>
<accession>A0A1W1C0S5</accession>
<dbReference type="Gene3D" id="2.60.120.620">
    <property type="entry name" value="q2cbj1_9rhob like domain"/>
    <property type="match status" value="1"/>
</dbReference>
<dbReference type="AlphaFoldDB" id="A0A1W1C0S5"/>
<dbReference type="Pfam" id="PF05721">
    <property type="entry name" value="PhyH"/>
    <property type="match status" value="1"/>
</dbReference>
<proteinExistence type="predicted"/>
<sequence length="261" mass="31082">MKLTKDELNFFNENGYLILRNFATKKETKSILDITSIHIKYKIEPIETEVAYHSHSKKYRTNIINYNSTKKDNKKTIRRLRQVYNRDIIFKNWMESKKIRPILKQIFKDTPVLTLAHHNSIMTKMPYSSTETNWHQDIRYWNFKNDSLLSVWLALDKENSKNGVLEFIPRSHKMKFTKKQFDKKEYLKPDYKLNKNIIDTKVSSNLNRGDIVLFHSKLLHRANQNITKKPKISFVYTVRALSNPPLKNTRSSKYPEVILSN</sequence>
<dbReference type="PANTHER" id="PTHR20883">
    <property type="entry name" value="PHYTANOYL-COA DIOXYGENASE DOMAIN CONTAINING 1"/>
    <property type="match status" value="1"/>
</dbReference>
<name>A0A1W1C0S5_9ZZZZ</name>
<keyword evidence="1" id="KW-0223">Dioxygenase</keyword>